<proteinExistence type="inferred from homology"/>
<dbReference type="GO" id="GO:0005886">
    <property type="term" value="C:plasma membrane"/>
    <property type="evidence" value="ECO:0007669"/>
    <property type="project" value="UniProtKB-SubCell"/>
</dbReference>
<keyword evidence="6" id="KW-0812">Transmembrane</keyword>
<evidence type="ECO:0000313" key="11">
    <source>
        <dbReference type="EMBL" id="SVB22107.1"/>
    </source>
</evidence>
<comment type="subcellular location">
    <subcellularLocation>
        <location evidence="1">Cell inner membrane</location>
    </subcellularLocation>
</comment>
<evidence type="ECO:0000256" key="5">
    <source>
        <dbReference type="ARBA" id="ARBA00022519"/>
    </source>
</evidence>
<evidence type="ECO:0000256" key="1">
    <source>
        <dbReference type="ARBA" id="ARBA00004533"/>
    </source>
</evidence>
<dbReference type="InterPro" id="IPR005628">
    <property type="entry name" value="GspK"/>
</dbReference>
<keyword evidence="4" id="KW-1003">Cell membrane</keyword>
<accession>A0A382C9Q7</accession>
<dbReference type="PANTHER" id="PTHR38831">
    <property type="entry name" value="TYPE II SECRETION SYSTEM PROTEIN K"/>
    <property type="match status" value="1"/>
</dbReference>
<sequence length="307" mass="33862">MIIVAALTVIVTGFAYSMRVETKLARNTRFNPDMDWLGRSGVELARYLLSKRAPGEERMDALHQKWAGGPGRIGMDAMAELEPWEQLPMTNVKLGNGTFSIKITDMERKLNINSAQEPLLRYILEMQGGVDATDLDVFIDSLRDWIDPDENPGLNGAESDDYLSEFPPYYSKNGPLDHITELKLVQGFKDAPSLYSVFANNFTAISGGLINVNTASAQVLELLPGMDPLIAGEIVMYRAGPDGAIGTEDDMPYRSPNQIGAVLEPFGMDPSMIQQFLATESATFEVEVTAKIGSDSRKYISLLRRLS</sequence>
<evidence type="ECO:0000259" key="10">
    <source>
        <dbReference type="Pfam" id="PF21687"/>
    </source>
</evidence>
<dbReference type="InterPro" id="IPR010994">
    <property type="entry name" value="RuvA_2-like"/>
</dbReference>
<dbReference type="PIRSF" id="PIRSF002786">
    <property type="entry name" value="XcpX"/>
    <property type="match status" value="1"/>
</dbReference>
<dbReference type="AlphaFoldDB" id="A0A382C9Q7"/>
<evidence type="ECO:0000256" key="4">
    <source>
        <dbReference type="ARBA" id="ARBA00022475"/>
    </source>
</evidence>
<dbReference type="SUPFAM" id="SSF47781">
    <property type="entry name" value="RuvA domain 2-like"/>
    <property type="match status" value="1"/>
</dbReference>
<dbReference type="InterPro" id="IPR049031">
    <property type="entry name" value="T2SSK_SAM-like_1st"/>
</dbReference>
<evidence type="ECO:0000256" key="7">
    <source>
        <dbReference type="ARBA" id="ARBA00022927"/>
    </source>
</evidence>
<keyword evidence="5" id="KW-0997">Cell inner membrane</keyword>
<organism evidence="11">
    <name type="scientific">marine metagenome</name>
    <dbReference type="NCBI Taxonomy" id="408172"/>
    <lineage>
        <taxon>unclassified sequences</taxon>
        <taxon>metagenomes</taxon>
        <taxon>ecological metagenomes</taxon>
    </lineage>
</organism>
<comment type="similarity">
    <text evidence="2">Belongs to the GSP K family.</text>
</comment>
<evidence type="ECO:0000256" key="2">
    <source>
        <dbReference type="ARBA" id="ARBA00007246"/>
    </source>
</evidence>
<keyword evidence="3" id="KW-0813">Transport</keyword>
<dbReference type="EMBL" id="UINC01033203">
    <property type="protein sequence ID" value="SVB22107.1"/>
    <property type="molecule type" value="Genomic_DNA"/>
</dbReference>
<evidence type="ECO:0000256" key="6">
    <source>
        <dbReference type="ARBA" id="ARBA00022692"/>
    </source>
</evidence>
<feature type="domain" description="T2SS protein K first SAM-like" evidence="10">
    <location>
        <begin position="128"/>
        <end position="190"/>
    </location>
</feature>
<feature type="non-terminal residue" evidence="11">
    <location>
        <position position="307"/>
    </location>
</feature>
<name>A0A382C9Q7_9ZZZZ</name>
<gene>
    <name evidence="11" type="ORF">METZ01_LOCUS174961</name>
</gene>
<dbReference type="InterPro" id="IPR038072">
    <property type="entry name" value="GspK_central_sf"/>
</dbReference>
<dbReference type="Gene3D" id="1.10.40.60">
    <property type="entry name" value="EpsJ-like"/>
    <property type="match status" value="2"/>
</dbReference>
<evidence type="ECO:0000256" key="3">
    <source>
        <dbReference type="ARBA" id="ARBA00022448"/>
    </source>
</evidence>
<dbReference type="Gene3D" id="3.30.1300.30">
    <property type="entry name" value="GSPII I/J protein-like"/>
    <property type="match status" value="1"/>
</dbReference>
<keyword evidence="8" id="KW-1133">Transmembrane helix</keyword>
<protein>
    <recommendedName>
        <fullName evidence="10">T2SS protein K first SAM-like domain-containing protein</fullName>
    </recommendedName>
</protein>
<dbReference type="Pfam" id="PF21687">
    <property type="entry name" value="T2SSK_1st"/>
    <property type="match status" value="1"/>
</dbReference>
<dbReference type="PANTHER" id="PTHR38831:SF2">
    <property type="entry name" value="TYPE II SECRETION SYSTEM PROTEIN K"/>
    <property type="match status" value="1"/>
</dbReference>
<dbReference type="GO" id="GO:0009306">
    <property type="term" value="P:protein secretion"/>
    <property type="evidence" value="ECO:0007669"/>
    <property type="project" value="InterPro"/>
</dbReference>
<keyword evidence="7" id="KW-0653">Protein transport</keyword>
<reference evidence="11" key="1">
    <citation type="submission" date="2018-05" db="EMBL/GenBank/DDBJ databases">
        <authorList>
            <person name="Lanie J.A."/>
            <person name="Ng W.-L."/>
            <person name="Kazmierczak K.M."/>
            <person name="Andrzejewski T.M."/>
            <person name="Davidsen T.M."/>
            <person name="Wayne K.J."/>
            <person name="Tettelin H."/>
            <person name="Glass J.I."/>
            <person name="Rusch D."/>
            <person name="Podicherti R."/>
            <person name="Tsui H.-C.T."/>
            <person name="Winkler M.E."/>
        </authorList>
    </citation>
    <scope>NUCLEOTIDE SEQUENCE</scope>
</reference>
<evidence type="ECO:0000256" key="9">
    <source>
        <dbReference type="ARBA" id="ARBA00023136"/>
    </source>
</evidence>
<dbReference type="SUPFAM" id="SSF158544">
    <property type="entry name" value="GspK insert domain-like"/>
    <property type="match status" value="1"/>
</dbReference>
<evidence type="ECO:0000256" key="8">
    <source>
        <dbReference type="ARBA" id="ARBA00022989"/>
    </source>
</evidence>
<keyword evidence="9" id="KW-0472">Membrane</keyword>